<comment type="caution">
    <text evidence="2">The sequence shown here is derived from an EMBL/GenBank/DDBJ whole genome shotgun (WGS) entry which is preliminary data.</text>
</comment>
<proteinExistence type="predicted"/>
<dbReference type="Proteomes" id="UP001060895">
    <property type="component" value="Unassembled WGS sequence"/>
</dbReference>
<feature type="region of interest" description="Disordered" evidence="1">
    <location>
        <begin position="23"/>
        <end position="49"/>
    </location>
</feature>
<protein>
    <recommendedName>
        <fullName evidence="4">DUF3108 domain-containing protein</fullName>
    </recommendedName>
</protein>
<name>A0ABQ0P477_9PROT</name>
<sequence>MLIPEGVSGAEAACRFTVTPEPQAAAGPGINGSAARSRPQQPEGDAATATAFPTPPFSFVTLSSQSRSFLLPQYIFVCTLRIGANRITTVSTHAEVIIMAILSVDGAYITLEAPFHPELSPQARRYRGRFVGKGKWRFEAKWESDLRAMCHMLFGVDGRPETVADQVDLTVAVEENGRSPLFRRFHDDIYLGGRQVAGVLKGRLIPRPGKGIRFVRGEPLLEHKGLQWWLWIPTGSEFIIRGVPRMAVPFMESKLDGHGRLLTAQAA</sequence>
<gene>
    <name evidence="2" type="ORF">AA12717_0948</name>
</gene>
<evidence type="ECO:0000313" key="2">
    <source>
        <dbReference type="EMBL" id="GBQ21624.1"/>
    </source>
</evidence>
<evidence type="ECO:0008006" key="4">
    <source>
        <dbReference type="Google" id="ProtNLM"/>
    </source>
</evidence>
<accession>A0ABQ0P477</accession>
<dbReference type="EMBL" id="BAQP01000035">
    <property type="protein sequence ID" value="GBQ21624.1"/>
    <property type="molecule type" value="Genomic_DNA"/>
</dbReference>
<reference evidence="2" key="1">
    <citation type="submission" date="2013-04" db="EMBL/GenBank/DDBJ databases">
        <title>The genome sequencing project of 58 acetic acid bacteria.</title>
        <authorList>
            <person name="Okamoto-Kainuma A."/>
            <person name="Ishikawa M."/>
            <person name="Umino S."/>
            <person name="Koizumi Y."/>
            <person name="Shiwa Y."/>
            <person name="Yoshikawa H."/>
            <person name="Matsutani M."/>
            <person name="Matsushita K."/>
        </authorList>
    </citation>
    <scope>NUCLEOTIDE SEQUENCE</scope>
    <source>
        <strain evidence="2">DSM 12717</strain>
    </source>
</reference>
<organism evidence="2 3">
    <name type="scientific">Gluconacetobacter sacchari DSM 12717</name>
    <dbReference type="NCBI Taxonomy" id="1307940"/>
    <lineage>
        <taxon>Bacteria</taxon>
        <taxon>Pseudomonadati</taxon>
        <taxon>Pseudomonadota</taxon>
        <taxon>Alphaproteobacteria</taxon>
        <taxon>Acetobacterales</taxon>
        <taxon>Acetobacteraceae</taxon>
        <taxon>Gluconacetobacter</taxon>
    </lineage>
</organism>
<keyword evidence="3" id="KW-1185">Reference proteome</keyword>
<evidence type="ECO:0000313" key="3">
    <source>
        <dbReference type="Proteomes" id="UP001060895"/>
    </source>
</evidence>
<evidence type="ECO:0000256" key="1">
    <source>
        <dbReference type="SAM" id="MobiDB-lite"/>
    </source>
</evidence>